<evidence type="ECO:0000313" key="3">
    <source>
        <dbReference type="Proteomes" id="UP000305398"/>
    </source>
</evidence>
<feature type="transmembrane region" description="Helical" evidence="1">
    <location>
        <begin position="36"/>
        <end position="57"/>
    </location>
</feature>
<keyword evidence="1" id="KW-1133">Transmembrane helix</keyword>
<dbReference type="EMBL" id="CP040896">
    <property type="protein sequence ID" value="QDA61504.1"/>
    <property type="molecule type" value="Genomic_DNA"/>
</dbReference>
<feature type="transmembrane region" description="Helical" evidence="1">
    <location>
        <begin position="7"/>
        <end position="30"/>
    </location>
</feature>
<feature type="transmembrane region" description="Helical" evidence="1">
    <location>
        <begin position="117"/>
        <end position="137"/>
    </location>
</feature>
<dbReference type="KEGG" id="hyj:FHG12_15985"/>
<keyword evidence="1" id="KW-0812">Transmembrane</keyword>
<feature type="transmembrane region" description="Helical" evidence="1">
    <location>
        <begin position="146"/>
        <end position="165"/>
    </location>
</feature>
<dbReference type="RefSeq" id="WP_139516678.1">
    <property type="nucleotide sequence ID" value="NZ_CP040896.1"/>
</dbReference>
<feature type="transmembrane region" description="Helical" evidence="1">
    <location>
        <begin position="86"/>
        <end position="105"/>
    </location>
</feature>
<reference evidence="2 3" key="1">
    <citation type="submission" date="2019-06" db="EMBL/GenBank/DDBJ databases">
        <authorList>
            <person name="Srinivasan S."/>
        </authorList>
    </citation>
    <scope>NUCLEOTIDE SEQUENCE [LARGE SCALE GENOMIC DNA]</scope>
    <source>
        <strain evidence="2 3">17J68-5</strain>
    </source>
</reference>
<protein>
    <recommendedName>
        <fullName evidence="4">MFS transporter</fullName>
    </recommendedName>
</protein>
<feature type="transmembrane region" description="Helical" evidence="1">
    <location>
        <begin position="177"/>
        <end position="195"/>
    </location>
</feature>
<evidence type="ECO:0008006" key="4">
    <source>
        <dbReference type="Google" id="ProtNLM"/>
    </source>
</evidence>
<accession>A0A5B8A286</accession>
<evidence type="ECO:0000256" key="1">
    <source>
        <dbReference type="SAM" id="Phobius"/>
    </source>
</evidence>
<keyword evidence="3" id="KW-1185">Reference proteome</keyword>
<dbReference type="OrthoDB" id="9902395at2"/>
<dbReference type="Proteomes" id="UP000305398">
    <property type="component" value="Chromosome"/>
</dbReference>
<dbReference type="AlphaFoldDB" id="A0A5B8A286"/>
<proteinExistence type="predicted"/>
<keyword evidence="1" id="KW-0472">Membrane</keyword>
<name>A0A5B8A286_9BACT</name>
<sequence length="203" mass="22305">MKKAFAHIFVFLVNFYTLSLVAGIGAGLYVGTNGPLPYWIAVPLLIGVAVLCGTYQWQRQVFAFRSIGEIVVGNFNKQSLLHQQKLFSFSRIPLFLLVLVTVVINGNLVDGVSEGKALSTAAGVFWLSFFFVVYYAISQFFTKPNILPLSLLVLTFLLFGSVASADATDQAHQGVFMLYQGLGGAWLVLGVLYIWSAKRHAKT</sequence>
<gene>
    <name evidence="2" type="ORF">FHG12_15985</name>
</gene>
<organism evidence="2 3">
    <name type="scientific">Hymenobacter jejuensis</name>
    <dbReference type="NCBI Taxonomy" id="2502781"/>
    <lineage>
        <taxon>Bacteria</taxon>
        <taxon>Pseudomonadati</taxon>
        <taxon>Bacteroidota</taxon>
        <taxon>Cytophagia</taxon>
        <taxon>Cytophagales</taxon>
        <taxon>Hymenobacteraceae</taxon>
        <taxon>Hymenobacter</taxon>
    </lineage>
</organism>
<evidence type="ECO:0000313" key="2">
    <source>
        <dbReference type="EMBL" id="QDA61504.1"/>
    </source>
</evidence>